<name>A0A918D4I5_9ACTN</name>
<dbReference type="AlphaFoldDB" id="A0A918D4I5"/>
<comment type="caution">
    <text evidence="1">The sequence shown here is derived from an EMBL/GenBank/DDBJ whole genome shotgun (WGS) entry which is preliminary data.</text>
</comment>
<sequence>MLSPEHLLYGPSWETALAVVRAPGLPWFHWLGTQSLAAAWRGSAWAALAGAVAAPAMGRTPIAAPARG</sequence>
<evidence type="ECO:0000313" key="1">
    <source>
        <dbReference type="EMBL" id="GGN63829.1"/>
    </source>
</evidence>
<accession>A0A918D4I5</accession>
<dbReference type="EMBL" id="BMMM01000005">
    <property type="protein sequence ID" value="GGN63829.1"/>
    <property type="molecule type" value="Genomic_DNA"/>
</dbReference>
<reference evidence="1 2" key="1">
    <citation type="journal article" date="2014" name="Int. J. Syst. Evol. Microbiol.">
        <title>Complete genome sequence of Corynebacterium casei LMG S-19264T (=DSM 44701T), isolated from a smear-ripened cheese.</title>
        <authorList>
            <consortium name="US DOE Joint Genome Institute (JGI-PGF)"/>
            <person name="Walter F."/>
            <person name="Albersmeier A."/>
            <person name="Kalinowski J."/>
            <person name="Ruckert C."/>
        </authorList>
    </citation>
    <scope>NUCLEOTIDE SEQUENCE [LARGE SCALE GENOMIC DNA]</scope>
    <source>
        <strain evidence="1 2">CGMCC 4.7111</strain>
    </source>
</reference>
<organism evidence="1 2">
    <name type="scientific">Streptomyces albiflavescens</name>
    <dbReference type="NCBI Taxonomy" id="1623582"/>
    <lineage>
        <taxon>Bacteria</taxon>
        <taxon>Bacillati</taxon>
        <taxon>Actinomycetota</taxon>
        <taxon>Actinomycetes</taxon>
        <taxon>Kitasatosporales</taxon>
        <taxon>Streptomycetaceae</taxon>
        <taxon>Streptomyces</taxon>
    </lineage>
</organism>
<evidence type="ECO:0000313" key="2">
    <source>
        <dbReference type="Proteomes" id="UP000600365"/>
    </source>
</evidence>
<protein>
    <submittedName>
        <fullName evidence="1">Uncharacterized protein</fullName>
    </submittedName>
</protein>
<dbReference type="Proteomes" id="UP000600365">
    <property type="component" value="Unassembled WGS sequence"/>
</dbReference>
<keyword evidence="2" id="KW-1185">Reference proteome</keyword>
<proteinExistence type="predicted"/>
<gene>
    <name evidence="1" type="ORF">GCM10011579_032580</name>
</gene>